<evidence type="ECO:0000256" key="7">
    <source>
        <dbReference type="RuleBase" id="RU363032"/>
    </source>
</evidence>
<dbReference type="PROSITE" id="PS50928">
    <property type="entry name" value="ABC_TM1"/>
    <property type="match status" value="1"/>
</dbReference>
<evidence type="ECO:0000256" key="5">
    <source>
        <dbReference type="ARBA" id="ARBA00022989"/>
    </source>
</evidence>
<dbReference type="PANTHER" id="PTHR43386:SF22">
    <property type="entry name" value="OLIGOPEPTIDE TRANSPORT SYSTEM PERMEASE PROTEIN OPPC"/>
    <property type="match status" value="1"/>
</dbReference>
<sequence length="314" mass="34353">MEQKINLEKDLFTPLTEEEKKVDVIVRPSIGYWKDAWNRLKSNKMALISLIAIIVIVAASILIPMTSSFSYSETSLGTANLSPSSEHWFGTDQLGRDIFVRVFYGARYSLIIGIAAAIINLFIGVLYGGISGFSGGRVDNILMRIVDVLYSIPLTIYVIILMAILNKPGSGGSGLSTIVLALSISYWIGMARIVRGDVLQLKQQEFVLAAKALGASNTRILIRHLIPNCIGSIMVTMTLLIPQAIFTEAFLSFIGLGLIPPKASLGTLANEAMKAIYQYPYQLLFPSLMICLIILAFNLFGDGLSDALDPKNKR</sequence>
<dbReference type="Gene3D" id="1.10.3720.10">
    <property type="entry name" value="MetI-like"/>
    <property type="match status" value="1"/>
</dbReference>
<evidence type="ECO:0000256" key="3">
    <source>
        <dbReference type="ARBA" id="ARBA00022475"/>
    </source>
</evidence>
<feature type="transmembrane region" description="Helical" evidence="7">
    <location>
        <begin position="279"/>
        <end position="301"/>
    </location>
</feature>
<dbReference type="InterPro" id="IPR025966">
    <property type="entry name" value="OppC_N"/>
</dbReference>
<evidence type="ECO:0000256" key="6">
    <source>
        <dbReference type="ARBA" id="ARBA00023136"/>
    </source>
</evidence>
<keyword evidence="6 7" id="KW-0472">Membrane</keyword>
<dbReference type="Proteomes" id="UP000199263">
    <property type="component" value="Unassembled WGS sequence"/>
</dbReference>
<dbReference type="CDD" id="cd06261">
    <property type="entry name" value="TM_PBP2"/>
    <property type="match status" value="1"/>
</dbReference>
<keyword evidence="10" id="KW-1185">Reference proteome</keyword>
<comment type="subcellular location">
    <subcellularLocation>
        <location evidence="1 7">Cell membrane</location>
        <topology evidence="1 7">Multi-pass membrane protein</topology>
    </subcellularLocation>
</comment>
<dbReference type="InterPro" id="IPR050366">
    <property type="entry name" value="BP-dependent_transpt_permease"/>
</dbReference>
<dbReference type="SUPFAM" id="SSF161098">
    <property type="entry name" value="MetI-like"/>
    <property type="match status" value="1"/>
</dbReference>
<dbReference type="STRING" id="119641.SAMN05421842_10542"/>
<evidence type="ECO:0000313" key="10">
    <source>
        <dbReference type="Proteomes" id="UP000199263"/>
    </source>
</evidence>
<evidence type="ECO:0000256" key="1">
    <source>
        <dbReference type="ARBA" id="ARBA00004651"/>
    </source>
</evidence>
<protein>
    <submittedName>
        <fullName evidence="9">Oligopeptide transport system permease protein</fullName>
    </submittedName>
</protein>
<dbReference type="EMBL" id="FOMG01000005">
    <property type="protein sequence ID" value="SFC55157.1"/>
    <property type="molecule type" value="Genomic_DNA"/>
</dbReference>
<dbReference type="AlphaFoldDB" id="A0A1I1K2H8"/>
<feature type="transmembrane region" description="Helical" evidence="7">
    <location>
        <begin position="45"/>
        <end position="65"/>
    </location>
</feature>
<feature type="transmembrane region" description="Helical" evidence="7">
    <location>
        <begin position="141"/>
        <end position="165"/>
    </location>
</feature>
<keyword evidence="2 7" id="KW-0813">Transport</keyword>
<evidence type="ECO:0000259" key="8">
    <source>
        <dbReference type="PROSITE" id="PS50928"/>
    </source>
</evidence>
<keyword evidence="3" id="KW-1003">Cell membrane</keyword>
<gene>
    <name evidence="9" type="ORF">SAMN05421842_10542</name>
</gene>
<dbReference type="GO" id="GO:0055085">
    <property type="term" value="P:transmembrane transport"/>
    <property type="evidence" value="ECO:0007669"/>
    <property type="project" value="InterPro"/>
</dbReference>
<feature type="transmembrane region" description="Helical" evidence="7">
    <location>
        <begin position="171"/>
        <end position="194"/>
    </location>
</feature>
<dbReference type="PANTHER" id="PTHR43386">
    <property type="entry name" value="OLIGOPEPTIDE TRANSPORT SYSTEM PERMEASE PROTEIN APPC"/>
    <property type="match status" value="1"/>
</dbReference>
<dbReference type="Pfam" id="PF12911">
    <property type="entry name" value="OppC_N"/>
    <property type="match status" value="1"/>
</dbReference>
<feature type="transmembrane region" description="Helical" evidence="7">
    <location>
        <begin position="108"/>
        <end position="129"/>
    </location>
</feature>
<dbReference type="OrthoDB" id="9783218at2"/>
<evidence type="ECO:0000313" key="9">
    <source>
        <dbReference type="EMBL" id="SFC55157.1"/>
    </source>
</evidence>
<dbReference type="RefSeq" id="WP_090089388.1">
    <property type="nucleotide sequence ID" value="NZ_FOMG01000005.1"/>
</dbReference>
<comment type="similarity">
    <text evidence="7">Belongs to the binding-protein-dependent transport system permease family.</text>
</comment>
<dbReference type="GO" id="GO:0005886">
    <property type="term" value="C:plasma membrane"/>
    <property type="evidence" value="ECO:0007669"/>
    <property type="project" value="UniProtKB-SubCell"/>
</dbReference>
<proteinExistence type="inferred from homology"/>
<dbReference type="InterPro" id="IPR035906">
    <property type="entry name" value="MetI-like_sf"/>
</dbReference>
<name>A0A1I1K2H8_9CLOT</name>
<feature type="transmembrane region" description="Helical" evidence="7">
    <location>
        <begin position="229"/>
        <end position="259"/>
    </location>
</feature>
<keyword evidence="4 7" id="KW-0812">Transmembrane</keyword>
<dbReference type="InterPro" id="IPR000515">
    <property type="entry name" value="MetI-like"/>
</dbReference>
<evidence type="ECO:0000256" key="4">
    <source>
        <dbReference type="ARBA" id="ARBA00022692"/>
    </source>
</evidence>
<evidence type="ECO:0000256" key="2">
    <source>
        <dbReference type="ARBA" id="ARBA00022448"/>
    </source>
</evidence>
<accession>A0A1I1K2H8</accession>
<feature type="domain" description="ABC transmembrane type-1" evidence="8">
    <location>
        <begin position="106"/>
        <end position="301"/>
    </location>
</feature>
<organism evidence="9 10">
    <name type="scientific">Clostridium uliginosum</name>
    <dbReference type="NCBI Taxonomy" id="119641"/>
    <lineage>
        <taxon>Bacteria</taxon>
        <taxon>Bacillati</taxon>
        <taxon>Bacillota</taxon>
        <taxon>Clostridia</taxon>
        <taxon>Eubacteriales</taxon>
        <taxon>Clostridiaceae</taxon>
        <taxon>Clostridium</taxon>
    </lineage>
</organism>
<keyword evidence="5 7" id="KW-1133">Transmembrane helix</keyword>
<dbReference type="Pfam" id="PF00528">
    <property type="entry name" value="BPD_transp_1"/>
    <property type="match status" value="1"/>
</dbReference>
<reference evidence="9 10" key="1">
    <citation type="submission" date="2016-10" db="EMBL/GenBank/DDBJ databases">
        <authorList>
            <person name="de Groot N.N."/>
        </authorList>
    </citation>
    <scope>NUCLEOTIDE SEQUENCE [LARGE SCALE GENOMIC DNA]</scope>
    <source>
        <strain evidence="9 10">DSM 12992</strain>
    </source>
</reference>